<protein>
    <submittedName>
        <fullName evidence="2">Uncharacterized protein</fullName>
    </submittedName>
</protein>
<proteinExistence type="predicted"/>
<evidence type="ECO:0000313" key="3">
    <source>
        <dbReference type="Proteomes" id="UP000607653"/>
    </source>
</evidence>
<dbReference type="AlphaFoldDB" id="A0A822Z5J1"/>
<gene>
    <name evidence="2" type="ORF">HUJ06_008907</name>
</gene>
<name>A0A822Z5J1_NELNU</name>
<evidence type="ECO:0000313" key="2">
    <source>
        <dbReference type="EMBL" id="DAD38266.1"/>
    </source>
</evidence>
<dbReference type="Proteomes" id="UP000607653">
    <property type="component" value="Unassembled WGS sequence"/>
</dbReference>
<feature type="compositionally biased region" description="Polar residues" evidence="1">
    <location>
        <begin position="17"/>
        <end position="41"/>
    </location>
</feature>
<sequence>MWVSDAHYSPSLAMAQSKRSSLTPPQNASTISNNMSLPTDQKTCHYLPQQAL</sequence>
<dbReference type="EMBL" id="DUZY01000004">
    <property type="protein sequence ID" value="DAD38266.1"/>
    <property type="molecule type" value="Genomic_DNA"/>
</dbReference>
<organism evidence="2 3">
    <name type="scientific">Nelumbo nucifera</name>
    <name type="common">Sacred lotus</name>
    <dbReference type="NCBI Taxonomy" id="4432"/>
    <lineage>
        <taxon>Eukaryota</taxon>
        <taxon>Viridiplantae</taxon>
        <taxon>Streptophyta</taxon>
        <taxon>Embryophyta</taxon>
        <taxon>Tracheophyta</taxon>
        <taxon>Spermatophyta</taxon>
        <taxon>Magnoliopsida</taxon>
        <taxon>Proteales</taxon>
        <taxon>Nelumbonaceae</taxon>
        <taxon>Nelumbo</taxon>
    </lineage>
</organism>
<feature type="region of interest" description="Disordered" evidence="1">
    <location>
        <begin position="1"/>
        <end position="52"/>
    </location>
</feature>
<comment type="caution">
    <text evidence="2">The sequence shown here is derived from an EMBL/GenBank/DDBJ whole genome shotgun (WGS) entry which is preliminary data.</text>
</comment>
<keyword evidence="3" id="KW-1185">Reference proteome</keyword>
<reference evidence="2 3" key="1">
    <citation type="journal article" date="2020" name="Mol. Biol. Evol.">
        <title>Distinct Expression and Methylation Patterns for Genes with Different Fates following a Single Whole-Genome Duplication in Flowering Plants.</title>
        <authorList>
            <person name="Shi T."/>
            <person name="Rahmani R.S."/>
            <person name="Gugger P.F."/>
            <person name="Wang M."/>
            <person name="Li H."/>
            <person name="Zhang Y."/>
            <person name="Li Z."/>
            <person name="Wang Q."/>
            <person name="Van de Peer Y."/>
            <person name="Marchal K."/>
            <person name="Chen J."/>
        </authorList>
    </citation>
    <scope>NUCLEOTIDE SEQUENCE [LARGE SCALE GENOMIC DNA]</scope>
    <source>
        <tissue evidence="2">Leaf</tissue>
    </source>
</reference>
<evidence type="ECO:0000256" key="1">
    <source>
        <dbReference type="SAM" id="MobiDB-lite"/>
    </source>
</evidence>
<accession>A0A822Z5J1</accession>